<comment type="caution">
    <text evidence="2">The sequence shown here is derived from an EMBL/GenBank/DDBJ whole genome shotgun (WGS) entry which is preliminary data.</text>
</comment>
<name>A0A6A4QKW8_LUPAL</name>
<organism evidence="2 3">
    <name type="scientific">Lupinus albus</name>
    <name type="common">White lupine</name>
    <name type="synonym">Lupinus termis</name>
    <dbReference type="NCBI Taxonomy" id="3870"/>
    <lineage>
        <taxon>Eukaryota</taxon>
        <taxon>Viridiplantae</taxon>
        <taxon>Streptophyta</taxon>
        <taxon>Embryophyta</taxon>
        <taxon>Tracheophyta</taxon>
        <taxon>Spermatophyta</taxon>
        <taxon>Magnoliopsida</taxon>
        <taxon>eudicotyledons</taxon>
        <taxon>Gunneridae</taxon>
        <taxon>Pentapetalae</taxon>
        <taxon>rosids</taxon>
        <taxon>fabids</taxon>
        <taxon>Fabales</taxon>
        <taxon>Fabaceae</taxon>
        <taxon>Papilionoideae</taxon>
        <taxon>50 kb inversion clade</taxon>
        <taxon>genistoids sensu lato</taxon>
        <taxon>core genistoids</taxon>
        <taxon>Genisteae</taxon>
        <taxon>Lupinus</taxon>
    </lineage>
</organism>
<evidence type="ECO:0000313" key="2">
    <source>
        <dbReference type="EMBL" id="KAE9614057.1"/>
    </source>
</evidence>
<keyword evidence="3" id="KW-1185">Reference proteome</keyword>
<dbReference type="Proteomes" id="UP000447434">
    <property type="component" value="Chromosome 5"/>
</dbReference>
<protein>
    <submittedName>
        <fullName evidence="2">Uncharacterized protein</fullName>
    </submittedName>
</protein>
<evidence type="ECO:0000313" key="3">
    <source>
        <dbReference type="Proteomes" id="UP000447434"/>
    </source>
</evidence>
<feature type="compositionally biased region" description="Basic and acidic residues" evidence="1">
    <location>
        <begin position="149"/>
        <end position="159"/>
    </location>
</feature>
<dbReference type="EMBL" id="WOCE01000005">
    <property type="protein sequence ID" value="KAE9614057.1"/>
    <property type="molecule type" value="Genomic_DNA"/>
</dbReference>
<dbReference type="OrthoDB" id="10512494at2759"/>
<accession>A0A6A4QKW8</accession>
<gene>
    <name evidence="2" type="ORF">Lalb_Chr05g0223961</name>
</gene>
<dbReference type="AlphaFoldDB" id="A0A6A4QKW8"/>
<reference evidence="3" key="1">
    <citation type="journal article" date="2020" name="Nat. Commun.">
        <title>Genome sequence of the cluster root forming white lupin.</title>
        <authorList>
            <person name="Hufnagel B."/>
            <person name="Marques A."/>
            <person name="Soriano A."/>
            <person name="Marques L."/>
            <person name="Divol F."/>
            <person name="Doumas P."/>
            <person name="Sallet E."/>
            <person name="Mancinotti D."/>
            <person name="Carrere S."/>
            <person name="Marande W."/>
            <person name="Arribat S."/>
            <person name="Keller J."/>
            <person name="Huneau C."/>
            <person name="Blein T."/>
            <person name="Aime D."/>
            <person name="Laguerre M."/>
            <person name="Taylor J."/>
            <person name="Schubert V."/>
            <person name="Nelson M."/>
            <person name="Geu-Flores F."/>
            <person name="Crespi M."/>
            <person name="Gallardo-Guerrero K."/>
            <person name="Delaux P.-M."/>
            <person name="Salse J."/>
            <person name="Berges H."/>
            <person name="Guyot R."/>
            <person name="Gouzy J."/>
            <person name="Peret B."/>
        </authorList>
    </citation>
    <scope>NUCLEOTIDE SEQUENCE [LARGE SCALE GENOMIC DNA]</scope>
    <source>
        <strain evidence="3">cv. Amiga</strain>
    </source>
</reference>
<evidence type="ECO:0000256" key="1">
    <source>
        <dbReference type="SAM" id="MobiDB-lite"/>
    </source>
</evidence>
<sequence length="171" mass="18743">MEEKKSLRIVSQIKPSCDGSFGQDAGLNSPFTMEEKKSSRIVPPIKPLRDASQILSFLQGPMPQESYVTGGGFPNRSCQNIMDRESTDIMKAPDITSSKEHGGGSFQFTEDIKMSNQPHQDKEAQTNMSEADTDLSILSSSGHSCLNSSEDKSAEEFSCKTESFPSFDLGF</sequence>
<feature type="region of interest" description="Disordered" evidence="1">
    <location>
        <begin position="93"/>
        <end position="171"/>
    </location>
</feature>
<feature type="compositionally biased region" description="Low complexity" evidence="1">
    <location>
        <begin position="135"/>
        <end position="148"/>
    </location>
</feature>
<proteinExistence type="predicted"/>